<comment type="caution">
    <text evidence="2">The sequence shown here is derived from an EMBL/GenBank/DDBJ whole genome shotgun (WGS) entry which is preliminary data.</text>
</comment>
<evidence type="ECO:0000313" key="3">
    <source>
        <dbReference type="Proteomes" id="UP000004259"/>
    </source>
</evidence>
<dbReference type="AlphaFoldDB" id="E9SEB9"/>
<feature type="transmembrane region" description="Helical" evidence="1">
    <location>
        <begin position="36"/>
        <end position="56"/>
    </location>
</feature>
<protein>
    <submittedName>
        <fullName evidence="2">Uncharacterized protein</fullName>
    </submittedName>
</protein>
<dbReference type="RefSeq" id="WP_002851077.1">
    <property type="nucleotide sequence ID" value="NZ_ADKM02000095.1"/>
</dbReference>
<evidence type="ECO:0000256" key="1">
    <source>
        <dbReference type="SAM" id="Phobius"/>
    </source>
</evidence>
<accession>E9SEB9</accession>
<evidence type="ECO:0000313" key="2">
    <source>
        <dbReference type="EMBL" id="EGC02413.1"/>
    </source>
</evidence>
<dbReference type="OrthoDB" id="1822494at2"/>
<keyword evidence="1" id="KW-1133">Transmembrane helix</keyword>
<keyword evidence="3" id="KW-1185">Reference proteome</keyword>
<keyword evidence="1" id="KW-0812">Transmembrane</keyword>
<organism evidence="2 3">
    <name type="scientific">Ruminococcus albus 8</name>
    <dbReference type="NCBI Taxonomy" id="246199"/>
    <lineage>
        <taxon>Bacteria</taxon>
        <taxon>Bacillati</taxon>
        <taxon>Bacillota</taxon>
        <taxon>Clostridia</taxon>
        <taxon>Eubacteriales</taxon>
        <taxon>Oscillospiraceae</taxon>
        <taxon>Ruminococcus</taxon>
    </lineage>
</organism>
<reference evidence="2 3" key="1">
    <citation type="submission" date="2011-02" db="EMBL/GenBank/DDBJ databases">
        <authorList>
            <person name="Nelson K.E."/>
            <person name="Sutton G."/>
            <person name="Torralba M."/>
            <person name="Durkin S."/>
            <person name="Harkins D."/>
            <person name="Montgomery R."/>
            <person name="Ziemer C."/>
            <person name="Klaassens E."/>
            <person name="Ocuiv P."/>
            <person name="Morrison M."/>
        </authorList>
    </citation>
    <scope>NUCLEOTIDE SEQUENCE [LARGE SCALE GENOMIC DNA]</scope>
    <source>
        <strain evidence="2 3">8</strain>
    </source>
</reference>
<gene>
    <name evidence="2" type="ORF">CUS_5949</name>
</gene>
<keyword evidence="1" id="KW-0472">Membrane</keyword>
<feature type="transmembrane region" description="Helical" evidence="1">
    <location>
        <begin position="12"/>
        <end position="30"/>
    </location>
</feature>
<dbReference type="EMBL" id="ADKM02000095">
    <property type="protein sequence ID" value="EGC02413.1"/>
    <property type="molecule type" value="Genomic_DNA"/>
</dbReference>
<sequence>MNNNEYTSGRKKALGWCIGLSLLPIVIELAAGEELIFAVLGTLPFLLIIWGLYYYLTKGVRKEHKRSKMVYKGNLDEALKNCRNVKNNVALLDQGIYYFGSCHLSLYSEIDHLQPRYYGQQSYNDKKFELYIYGKNIYDRPIDVIKFSSREETEKFIEYVKSVSPVELTVNEPAGAPSGKEMDSMVRAAMGDAVADQMRLDKLSAEQIDARINSNDDVMMVKDPDDPMFRSASFYNHGNGVRVARRDEDKKKVDSDDFFGKVPIVTKQKDADDAR</sequence>
<name>E9SEB9_RUMAL</name>
<dbReference type="Proteomes" id="UP000004259">
    <property type="component" value="Unassembled WGS sequence"/>
</dbReference>
<proteinExistence type="predicted"/>
<dbReference type="STRING" id="246199.CUS_5949"/>